<dbReference type="STRING" id="1278819.BHE19_10400"/>
<name>A0A1S1J376_9FLAO</name>
<keyword evidence="3" id="KW-0808">Transferase</keyword>
<gene>
    <name evidence="4" type="ORF">B0A71_18895</name>
    <name evidence="3" type="ORF">BHE19_10400</name>
</gene>
<dbReference type="Proteomes" id="UP000198319">
    <property type="component" value="Unassembled WGS sequence"/>
</dbReference>
<keyword evidence="1" id="KW-0472">Membrane</keyword>
<dbReference type="InterPro" id="IPR025698">
    <property type="entry name" value="2TM_dom"/>
</dbReference>
<accession>A0A1S1J376</accession>
<dbReference type="Pfam" id="PF13239">
    <property type="entry name" value="2TM"/>
    <property type="match status" value="1"/>
</dbReference>
<comment type="caution">
    <text evidence="3">The sequence shown here is derived from an EMBL/GenBank/DDBJ whole genome shotgun (WGS) entry which is preliminary data.</text>
</comment>
<reference evidence="4 6" key="3">
    <citation type="submission" date="2016-11" db="EMBL/GenBank/DDBJ databases">
        <title>Whole genomes of Flavobacteriaceae.</title>
        <authorList>
            <person name="Stine C."/>
            <person name="Li C."/>
            <person name="Tadesse D."/>
        </authorList>
    </citation>
    <scope>NUCLEOTIDE SEQUENCE [LARGE SCALE GENOMIC DNA]</scope>
    <source>
        <strain evidence="4 6">ATCC BAA-2541</strain>
    </source>
</reference>
<evidence type="ECO:0000313" key="5">
    <source>
        <dbReference type="Proteomes" id="UP000180252"/>
    </source>
</evidence>
<feature type="transmembrane region" description="Helical" evidence="1">
    <location>
        <begin position="51"/>
        <end position="77"/>
    </location>
</feature>
<keyword evidence="1" id="KW-0812">Transmembrane</keyword>
<evidence type="ECO:0000313" key="4">
    <source>
        <dbReference type="EMBL" id="OXB16541.1"/>
    </source>
</evidence>
<reference evidence="5" key="1">
    <citation type="submission" date="2016-09" db="EMBL/GenBank/DDBJ databases">
        <authorList>
            <person name="Chen S."/>
            <person name="Walker E."/>
        </authorList>
    </citation>
    <scope>NUCLEOTIDE SEQUENCE [LARGE SCALE GENOMIC DNA]</scope>
    <source>
        <strain evidence="5">MSU</strain>
    </source>
</reference>
<dbReference type="EMBL" id="MIKE01000023">
    <property type="protein sequence ID" value="OHT45107.1"/>
    <property type="molecule type" value="Genomic_DNA"/>
</dbReference>
<evidence type="ECO:0000313" key="3">
    <source>
        <dbReference type="EMBL" id="OHT45107.1"/>
    </source>
</evidence>
<keyword evidence="1" id="KW-1133">Transmembrane helix</keyword>
<sequence length="104" mass="12406">MEKDFIEAERFYQAKKKVKEIREFYEHLAVFILVNIIVIAVNLITSPEYLWFVWCVLGWGVGVVIHGLTVFDIPPFFSKDWEEKKIKEILEKEKLRKPENNYGN</sequence>
<evidence type="ECO:0000259" key="2">
    <source>
        <dbReference type="Pfam" id="PF13239"/>
    </source>
</evidence>
<evidence type="ECO:0000256" key="1">
    <source>
        <dbReference type="SAM" id="Phobius"/>
    </source>
</evidence>
<organism evidence="3 5">
    <name type="scientific">Flavobacterium tructae</name>
    <dbReference type="NCBI Taxonomy" id="1114873"/>
    <lineage>
        <taxon>Bacteria</taxon>
        <taxon>Pseudomonadati</taxon>
        <taxon>Bacteroidota</taxon>
        <taxon>Flavobacteriia</taxon>
        <taxon>Flavobacteriales</taxon>
        <taxon>Flavobacteriaceae</taxon>
        <taxon>Flavobacterium</taxon>
    </lineage>
</organism>
<dbReference type="AlphaFoldDB" id="A0A1S1J376"/>
<reference evidence="3" key="2">
    <citation type="submission" date="2016-09" db="EMBL/GenBank/DDBJ databases">
        <authorList>
            <person name="Capua I."/>
            <person name="De Benedictis P."/>
            <person name="Joannis T."/>
            <person name="Lombin L.H."/>
            <person name="Cattoli G."/>
        </authorList>
    </citation>
    <scope>NUCLEOTIDE SEQUENCE [LARGE SCALE GENOMIC DNA]</scope>
    <source>
        <strain evidence="3">MSU</strain>
    </source>
</reference>
<feature type="domain" description="2TM" evidence="2">
    <location>
        <begin position="13"/>
        <end position="90"/>
    </location>
</feature>
<proteinExistence type="predicted"/>
<keyword evidence="6" id="KW-1185">Reference proteome</keyword>
<dbReference type="Proteomes" id="UP000180252">
    <property type="component" value="Unassembled WGS sequence"/>
</dbReference>
<protein>
    <submittedName>
        <fullName evidence="3">Histidine kinase</fullName>
    </submittedName>
</protein>
<evidence type="ECO:0000313" key="6">
    <source>
        <dbReference type="Proteomes" id="UP000198319"/>
    </source>
</evidence>
<dbReference type="RefSeq" id="WP_070907421.1">
    <property type="nucleotide sequence ID" value="NZ_MIKE01000023.1"/>
</dbReference>
<keyword evidence="3" id="KW-0418">Kinase</keyword>
<dbReference type="GO" id="GO:0016301">
    <property type="term" value="F:kinase activity"/>
    <property type="evidence" value="ECO:0007669"/>
    <property type="project" value="UniProtKB-KW"/>
</dbReference>
<dbReference type="EMBL" id="MUHG01000028">
    <property type="protein sequence ID" value="OXB16541.1"/>
    <property type="molecule type" value="Genomic_DNA"/>
</dbReference>
<feature type="transmembrane region" description="Helical" evidence="1">
    <location>
        <begin position="24"/>
        <end position="45"/>
    </location>
</feature>